<accession>A0AA39G693</accession>
<dbReference type="Proteomes" id="UP001168972">
    <property type="component" value="Unassembled WGS sequence"/>
</dbReference>
<feature type="domain" description="VWFC" evidence="2">
    <location>
        <begin position="69"/>
        <end position="141"/>
    </location>
</feature>
<evidence type="ECO:0000313" key="4">
    <source>
        <dbReference type="Proteomes" id="UP001168972"/>
    </source>
</evidence>
<feature type="signal peptide" evidence="1">
    <location>
        <begin position="1"/>
        <end position="22"/>
    </location>
</feature>
<evidence type="ECO:0000256" key="1">
    <source>
        <dbReference type="SAM" id="SignalP"/>
    </source>
</evidence>
<dbReference type="SMART" id="SM00214">
    <property type="entry name" value="VWC"/>
    <property type="match status" value="1"/>
</dbReference>
<dbReference type="AlphaFoldDB" id="A0AA39G693"/>
<name>A0AA39G693_MICHY</name>
<feature type="chain" id="PRO_5041630221" description="VWFC domain-containing protein" evidence="1">
    <location>
        <begin position="23"/>
        <end position="311"/>
    </location>
</feature>
<reference evidence="3" key="1">
    <citation type="journal article" date="2023" name="bioRxiv">
        <title>Scaffold-level genome assemblies of two parasitoid biocontrol wasps reveal the parthenogenesis mechanism and an associated novel virus.</title>
        <authorList>
            <person name="Inwood S."/>
            <person name="Skelly J."/>
            <person name="Guhlin J."/>
            <person name="Harrop T."/>
            <person name="Goldson S."/>
            <person name="Dearden P."/>
        </authorList>
    </citation>
    <scope>NUCLEOTIDE SEQUENCE</scope>
    <source>
        <strain evidence="3">Lincoln</strain>
        <tissue evidence="3">Whole body</tissue>
    </source>
</reference>
<keyword evidence="4" id="KW-1185">Reference proteome</keyword>
<dbReference type="PROSITE" id="PS50184">
    <property type="entry name" value="VWFC_2"/>
    <property type="match status" value="1"/>
</dbReference>
<evidence type="ECO:0000259" key="2">
    <source>
        <dbReference type="PROSITE" id="PS50184"/>
    </source>
</evidence>
<keyword evidence="1" id="KW-0732">Signal</keyword>
<protein>
    <recommendedName>
        <fullName evidence="2">VWFC domain-containing protein</fullName>
    </recommendedName>
</protein>
<dbReference type="EMBL" id="JAQQBR010000002">
    <property type="protein sequence ID" value="KAK0181474.1"/>
    <property type="molecule type" value="Genomic_DNA"/>
</dbReference>
<dbReference type="InterPro" id="IPR001007">
    <property type="entry name" value="VWF_dom"/>
</dbReference>
<sequence length="311" mass="35273">MGQINIIFGVFFLSLTLASISANRFCDKTKCPGPTSYYKDLGCEPVYKNPNDCCPYKYNCDKVKSRSPNKCYANGHEYNIGEMLREEDSNPCDVQCRCLRLGGRAKFMCAVIDCPFFHVADPNCYLPRKANECCPGQPICLRNPEDRPKCFVDGKIYRDGEEFIPKSEPHKKCICGPGYKGENIAPFCRVPLASSCRYEFRHADDIANNCTPTYYHRQSPQSDCSVGFRCQNKNDFVVKHIRNFLAPQAADDMVCQFGTLTMRYGDELVQNTGYESVCMRCVCEVGPVPTCIQLSNEECDVTNHPKFDYSY</sequence>
<dbReference type="EMBL" id="JAQQBR010000002">
    <property type="protein sequence ID" value="KAK0181473.1"/>
    <property type="molecule type" value="Genomic_DNA"/>
</dbReference>
<evidence type="ECO:0000313" key="3">
    <source>
        <dbReference type="EMBL" id="KAK0181474.1"/>
    </source>
</evidence>
<gene>
    <name evidence="3" type="ORF">PV327_003757</name>
</gene>
<reference evidence="3" key="2">
    <citation type="submission" date="2023-03" db="EMBL/GenBank/DDBJ databases">
        <authorList>
            <person name="Inwood S.N."/>
            <person name="Skelly J.G."/>
            <person name="Guhlin J."/>
            <person name="Harrop T.W.R."/>
            <person name="Goldson S.G."/>
            <person name="Dearden P.K."/>
        </authorList>
    </citation>
    <scope>NUCLEOTIDE SEQUENCE</scope>
    <source>
        <strain evidence="3">Lincoln</strain>
        <tissue evidence="3">Whole body</tissue>
    </source>
</reference>
<proteinExistence type="predicted"/>
<organism evidence="3 4">
    <name type="scientific">Microctonus hyperodae</name>
    <name type="common">Parasitoid wasp</name>
    <dbReference type="NCBI Taxonomy" id="165561"/>
    <lineage>
        <taxon>Eukaryota</taxon>
        <taxon>Metazoa</taxon>
        <taxon>Ecdysozoa</taxon>
        <taxon>Arthropoda</taxon>
        <taxon>Hexapoda</taxon>
        <taxon>Insecta</taxon>
        <taxon>Pterygota</taxon>
        <taxon>Neoptera</taxon>
        <taxon>Endopterygota</taxon>
        <taxon>Hymenoptera</taxon>
        <taxon>Apocrita</taxon>
        <taxon>Ichneumonoidea</taxon>
        <taxon>Braconidae</taxon>
        <taxon>Euphorinae</taxon>
        <taxon>Microctonus</taxon>
    </lineage>
</organism>
<comment type="caution">
    <text evidence="3">The sequence shown here is derived from an EMBL/GenBank/DDBJ whole genome shotgun (WGS) entry which is preliminary data.</text>
</comment>